<proteinExistence type="predicted"/>
<feature type="transmembrane region" description="Helical" evidence="8">
    <location>
        <begin position="529"/>
        <end position="548"/>
    </location>
</feature>
<dbReference type="Gene3D" id="1.20.1250.20">
    <property type="entry name" value="MFS general substrate transporter like domains"/>
    <property type="match status" value="2"/>
</dbReference>
<evidence type="ECO:0000256" key="7">
    <source>
        <dbReference type="SAM" id="MobiDB-lite"/>
    </source>
</evidence>
<feature type="transmembrane region" description="Helical" evidence="8">
    <location>
        <begin position="275"/>
        <end position="294"/>
    </location>
</feature>
<feature type="transmembrane region" description="Helical" evidence="8">
    <location>
        <begin position="485"/>
        <end position="509"/>
    </location>
</feature>
<keyword evidence="4 8" id="KW-0812">Transmembrane</keyword>
<gene>
    <name evidence="9" type="ORF">OG517_15725</name>
</gene>
<sequence length="558" mass="58304">MSTGTKAPADPAGRRVLSAALCASAPAEVLDFLLPLWAGSTLRAGASVVGALIAFEALLSLIVRPLAGELADRFDQRRVAAAGAGLYALSFAGYALADSLVVAFAAAGLGGAGGALFWVALRAWTGQRSQEGDGTSAYGRLLSAEGQGAFVGYLVAFSLLERAGYALLFWLGSAACALAMASLLRGPRQEPARGATGRRERWGTAERRLLPLMVVSAVTAAAEAGLWMLLLLRLQAELELSPNEIALVFAPGFMVFVLLPAHAHHLTGRWGRTPTMVASFAASALFAAGLAVLSTPPAVAVLWTVAAACFAAQIPVEQATVAAASGGRFGRAMGLYESARLAGVVVGPLVMGVLYEEAGWVAACVAAAATSALGALVAPYAVRTLGLPQERKKPGPKTADVAVDRAAGTDRADDGDGNGNDDDDDDDDDNDNDNDNDDGDGNGNDGSGIDRGRGTDMGEREAAGQPSAGAVLGPKAHARKERRDWYIHTVVFALGQLVLWALDSSWLVWQLTDGAVPDEQRGPLVWAGRIWLTIWVIDTIWSWSYTAWPREKKPKSSS</sequence>
<keyword evidence="3" id="KW-1003">Cell membrane</keyword>
<feature type="transmembrane region" description="Helical" evidence="8">
    <location>
        <begin position="79"/>
        <end position="97"/>
    </location>
</feature>
<dbReference type="EMBL" id="CP108090">
    <property type="protein sequence ID" value="WUQ12768.1"/>
    <property type="molecule type" value="Genomic_DNA"/>
</dbReference>
<dbReference type="SUPFAM" id="SSF103473">
    <property type="entry name" value="MFS general substrate transporter"/>
    <property type="match status" value="1"/>
</dbReference>
<feature type="transmembrane region" description="Helical" evidence="8">
    <location>
        <begin position="103"/>
        <end position="125"/>
    </location>
</feature>
<protein>
    <submittedName>
        <fullName evidence="9">MFS transporter</fullName>
    </submittedName>
</protein>
<dbReference type="Pfam" id="PF07690">
    <property type="entry name" value="MFS_1"/>
    <property type="match status" value="2"/>
</dbReference>
<keyword evidence="10" id="KW-1185">Reference proteome</keyword>
<evidence type="ECO:0000256" key="3">
    <source>
        <dbReference type="ARBA" id="ARBA00022475"/>
    </source>
</evidence>
<evidence type="ECO:0000256" key="1">
    <source>
        <dbReference type="ARBA" id="ARBA00004651"/>
    </source>
</evidence>
<organism evidence="9 10">
    <name type="scientific">Streptomyces virginiae</name>
    <name type="common">Streptomyces cinnamonensis</name>
    <dbReference type="NCBI Taxonomy" id="1961"/>
    <lineage>
        <taxon>Bacteria</taxon>
        <taxon>Bacillati</taxon>
        <taxon>Actinomycetota</taxon>
        <taxon>Actinomycetes</taxon>
        <taxon>Kitasatosporales</taxon>
        <taxon>Streptomycetaceae</taxon>
        <taxon>Streptomyces</taxon>
    </lineage>
</organism>
<feature type="transmembrane region" description="Helical" evidence="8">
    <location>
        <begin position="137"/>
        <end position="159"/>
    </location>
</feature>
<dbReference type="InterPro" id="IPR011701">
    <property type="entry name" value="MFS"/>
</dbReference>
<dbReference type="PANTHER" id="PTHR23517">
    <property type="entry name" value="RESISTANCE PROTEIN MDTM, PUTATIVE-RELATED-RELATED"/>
    <property type="match status" value="1"/>
</dbReference>
<name>A0ABZ1TA71_STRVG</name>
<evidence type="ECO:0000256" key="5">
    <source>
        <dbReference type="ARBA" id="ARBA00022989"/>
    </source>
</evidence>
<feature type="transmembrane region" description="Helical" evidence="8">
    <location>
        <begin position="165"/>
        <end position="184"/>
    </location>
</feature>
<dbReference type="InterPro" id="IPR036259">
    <property type="entry name" value="MFS_trans_sf"/>
</dbReference>
<feature type="transmembrane region" description="Helical" evidence="8">
    <location>
        <begin position="209"/>
        <end position="233"/>
    </location>
</feature>
<feature type="compositionally biased region" description="Acidic residues" evidence="7">
    <location>
        <begin position="415"/>
        <end position="440"/>
    </location>
</feature>
<feature type="transmembrane region" description="Helical" evidence="8">
    <location>
        <begin position="360"/>
        <end position="382"/>
    </location>
</feature>
<evidence type="ECO:0000256" key="2">
    <source>
        <dbReference type="ARBA" id="ARBA00022448"/>
    </source>
</evidence>
<feature type="compositionally biased region" description="Basic and acidic residues" evidence="7">
    <location>
        <begin position="448"/>
        <end position="462"/>
    </location>
</feature>
<keyword evidence="5 8" id="KW-1133">Transmembrane helix</keyword>
<evidence type="ECO:0000256" key="6">
    <source>
        <dbReference type="ARBA" id="ARBA00023136"/>
    </source>
</evidence>
<feature type="transmembrane region" description="Helical" evidence="8">
    <location>
        <begin position="245"/>
        <end position="263"/>
    </location>
</feature>
<evidence type="ECO:0000313" key="10">
    <source>
        <dbReference type="Proteomes" id="UP001432039"/>
    </source>
</evidence>
<accession>A0ABZ1TA71</accession>
<evidence type="ECO:0000256" key="4">
    <source>
        <dbReference type="ARBA" id="ARBA00022692"/>
    </source>
</evidence>
<dbReference type="Proteomes" id="UP001432039">
    <property type="component" value="Chromosome"/>
</dbReference>
<dbReference type="RefSeq" id="WP_328961947.1">
    <property type="nucleotide sequence ID" value="NZ_CP108090.1"/>
</dbReference>
<keyword evidence="6 8" id="KW-0472">Membrane</keyword>
<evidence type="ECO:0000256" key="8">
    <source>
        <dbReference type="SAM" id="Phobius"/>
    </source>
</evidence>
<dbReference type="InterPro" id="IPR050171">
    <property type="entry name" value="MFS_Transporters"/>
</dbReference>
<feature type="region of interest" description="Disordered" evidence="7">
    <location>
        <begin position="388"/>
        <end position="475"/>
    </location>
</feature>
<evidence type="ECO:0000313" key="9">
    <source>
        <dbReference type="EMBL" id="WUQ12768.1"/>
    </source>
</evidence>
<comment type="subcellular location">
    <subcellularLocation>
        <location evidence="1">Cell membrane</location>
        <topology evidence="1">Multi-pass membrane protein</topology>
    </subcellularLocation>
</comment>
<keyword evidence="2" id="KW-0813">Transport</keyword>
<reference evidence="9" key="1">
    <citation type="submission" date="2022-10" db="EMBL/GenBank/DDBJ databases">
        <title>The complete genomes of actinobacterial strains from the NBC collection.</title>
        <authorList>
            <person name="Joergensen T.S."/>
            <person name="Alvarez Arevalo M."/>
            <person name="Sterndorff E.B."/>
            <person name="Faurdal D."/>
            <person name="Vuksanovic O."/>
            <person name="Mourched A.-S."/>
            <person name="Charusanti P."/>
            <person name="Shaw S."/>
            <person name="Blin K."/>
            <person name="Weber T."/>
        </authorList>
    </citation>
    <scope>NUCLEOTIDE SEQUENCE</scope>
    <source>
        <strain evidence="9">NBC_00248</strain>
    </source>
</reference>
<feature type="transmembrane region" description="Helical" evidence="8">
    <location>
        <begin position="44"/>
        <end position="67"/>
    </location>
</feature>